<keyword evidence="1" id="KW-0479">Metal-binding</keyword>
<dbReference type="GO" id="GO:0016020">
    <property type="term" value="C:membrane"/>
    <property type="evidence" value="ECO:0007669"/>
    <property type="project" value="TreeGrafter"/>
</dbReference>
<accession>M8AUM3</accession>
<keyword evidence="2" id="KW-0863">Zinc-finger</keyword>
<dbReference type="PANTHER" id="PTHR23012">
    <property type="entry name" value="RING/FYVE/PHD ZINC FINGER DOMAIN-CONTAINING"/>
    <property type="match status" value="1"/>
</dbReference>
<dbReference type="Pfam" id="PF12906">
    <property type="entry name" value="RINGv"/>
    <property type="match status" value="1"/>
</dbReference>
<dbReference type="Gene3D" id="3.30.40.10">
    <property type="entry name" value="Zinc/RING finger domain, C3HC4 (zinc finger)"/>
    <property type="match status" value="1"/>
</dbReference>
<dbReference type="InterPro" id="IPR011016">
    <property type="entry name" value="Znf_RING-CH"/>
</dbReference>
<evidence type="ECO:0000313" key="5">
    <source>
        <dbReference type="EnsemblPlants" id="EMT05370"/>
    </source>
</evidence>
<reference evidence="5" key="1">
    <citation type="submission" date="2015-06" db="UniProtKB">
        <authorList>
            <consortium name="EnsemblPlants"/>
        </authorList>
    </citation>
    <scope>IDENTIFICATION</scope>
</reference>
<keyword evidence="3" id="KW-0862">Zinc</keyword>
<dbReference type="GO" id="GO:0008270">
    <property type="term" value="F:zinc ion binding"/>
    <property type="evidence" value="ECO:0007669"/>
    <property type="project" value="UniProtKB-KW"/>
</dbReference>
<dbReference type="PROSITE" id="PS51292">
    <property type="entry name" value="ZF_RING_CH"/>
    <property type="match status" value="1"/>
</dbReference>
<dbReference type="AlphaFoldDB" id="M8AUM3"/>
<evidence type="ECO:0000256" key="2">
    <source>
        <dbReference type="ARBA" id="ARBA00022771"/>
    </source>
</evidence>
<dbReference type="CDD" id="cd16495">
    <property type="entry name" value="RING_CH-C4HC3_MARCH"/>
    <property type="match status" value="1"/>
</dbReference>
<dbReference type="SMART" id="SM00744">
    <property type="entry name" value="RINGv"/>
    <property type="match status" value="1"/>
</dbReference>
<sequence>MGEHLALLVDRLLTESTLEAAVGSRKQPDAEDTPAAIVYCCDIAAAGGDPSKMVECRICQEEDWDAGMEAPCACRGSLKYAHRKCIQRWCNEKGDTVCEICLQFLALLVLRHTLPLMVGGDGEYSFALFLGNQGTYMFFSDTEDEDDDDEEEEEDAGADPALPRYQPRLVPVY</sequence>
<dbReference type="EnsemblPlants" id="EMT05370">
    <property type="protein sequence ID" value="EMT05370"/>
    <property type="gene ID" value="F775_06393"/>
</dbReference>
<proteinExistence type="predicted"/>
<feature type="compositionally biased region" description="Acidic residues" evidence="4">
    <location>
        <begin position="141"/>
        <end position="157"/>
    </location>
</feature>
<dbReference type="PANTHER" id="PTHR23012:SF174">
    <property type="entry name" value="OS01G0121200 PROTEIN"/>
    <property type="match status" value="1"/>
</dbReference>
<dbReference type="InterPro" id="IPR013083">
    <property type="entry name" value="Znf_RING/FYVE/PHD"/>
</dbReference>
<organism evidence="5">
    <name type="scientific">Aegilops tauschii</name>
    <name type="common">Tausch's goatgrass</name>
    <name type="synonym">Aegilops squarrosa</name>
    <dbReference type="NCBI Taxonomy" id="37682"/>
    <lineage>
        <taxon>Eukaryota</taxon>
        <taxon>Viridiplantae</taxon>
        <taxon>Streptophyta</taxon>
        <taxon>Embryophyta</taxon>
        <taxon>Tracheophyta</taxon>
        <taxon>Spermatophyta</taxon>
        <taxon>Magnoliopsida</taxon>
        <taxon>Liliopsida</taxon>
        <taxon>Poales</taxon>
        <taxon>Poaceae</taxon>
        <taxon>BOP clade</taxon>
        <taxon>Pooideae</taxon>
        <taxon>Triticodae</taxon>
        <taxon>Triticeae</taxon>
        <taxon>Triticinae</taxon>
        <taxon>Aegilops</taxon>
    </lineage>
</organism>
<dbReference type="GO" id="GO:0016567">
    <property type="term" value="P:protein ubiquitination"/>
    <property type="evidence" value="ECO:0007669"/>
    <property type="project" value="TreeGrafter"/>
</dbReference>
<dbReference type="GO" id="GO:0004842">
    <property type="term" value="F:ubiquitin-protein transferase activity"/>
    <property type="evidence" value="ECO:0007669"/>
    <property type="project" value="TreeGrafter"/>
</dbReference>
<dbReference type="InterPro" id="IPR033275">
    <property type="entry name" value="MARCH-like"/>
</dbReference>
<evidence type="ECO:0000256" key="1">
    <source>
        <dbReference type="ARBA" id="ARBA00022723"/>
    </source>
</evidence>
<name>M8AUM3_AEGTA</name>
<feature type="region of interest" description="Disordered" evidence="4">
    <location>
        <begin position="140"/>
        <end position="173"/>
    </location>
</feature>
<evidence type="ECO:0000256" key="3">
    <source>
        <dbReference type="ARBA" id="ARBA00022833"/>
    </source>
</evidence>
<protein>
    <submittedName>
        <fullName evidence="5">E3 ubiquitin-protein ligase MARCH8</fullName>
    </submittedName>
</protein>
<dbReference type="SUPFAM" id="SSF57850">
    <property type="entry name" value="RING/U-box"/>
    <property type="match status" value="1"/>
</dbReference>
<evidence type="ECO:0000256" key="4">
    <source>
        <dbReference type="SAM" id="MobiDB-lite"/>
    </source>
</evidence>